<dbReference type="Pfam" id="PF24758">
    <property type="entry name" value="LRR_At5g56370"/>
    <property type="match status" value="1"/>
</dbReference>
<gene>
    <name evidence="2" type="ORF">CYLTODRAFT_419030</name>
</gene>
<name>A0A0D7BNN5_9AGAR</name>
<feature type="domain" description="F-box/LRR-repeat protein 15/At3g58940/PEG3-like LRR" evidence="1">
    <location>
        <begin position="122"/>
        <end position="269"/>
    </location>
</feature>
<dbReference type="InterPro" id="IPR055411">
    <property type="entry name" value="LRR_FXL15/At3g58940/PEG3-like"/>
</dbReference>
<dbReference type="SUPFAM" id="SSF52058">
    <property type="entry name" value="L domain-like"/>
    <property type="match status" value="1"/>
</dbReference>
<organism evidence="2 3">
    <name type="scientific">Cylindrobasidium torrendii FP15055 ss-10</name>
    <dbReference type="NCBI Taxonomy" id="1314674"/>
    <lineage>
        <taxon>Eukaryota</taxon>
        <taxon>Fungi</taxon>
        <taxon>Dikarya</taxon>
        <taxon>Basidiomycota</taxon>
        <taxon>Agaricomycotina</taxon>
        <taxon>Agaricomycetes</taxon>
        <taxon>Agaricomycetidae</taxon>
        <taxon>Agaricales</taxon>
        <taxon>Marasmiineae</taxon>
        <taxon>Physalacriaceae</taxon>
        <taxon>Cylindrobasidium</taxon>
    </lineage>
</organism>
<dbReference type="Proteomes" id="UP000054007">
    <property type="component" value="Unassembled WGS sequence"/>
</dbReference>
<dbReference type="EMBL" id="KN880457">
    <property type="protein sequence ID" value="KIY71176.1"/>
    <property type="molecule type" value="Genomic_DNA"/>
</dbReference>
<dbReference type="AlphaFoldDB" id="A0A0D7BNN5"/>
<evidence type="ECO:0000313" key="2">
    <source>
        <dbReference type="EMBL" id="KIY71176.1"/>
    </source>
</evidence>
<proteinExistence type="predicted"/>
<protein>
    <recommendedName>
        <fullName evidence="1">F-box/LRR-repeat protein 15/At3g58940/PEG3-like LRR domain-containing protein</fullName>
    </recommendedName>
</protein>
<sequence length="374" mass="41974">MKDSTRMAKLLSNRRRGTRYFAIIPNEIVVQIAEAASAHTRTILLRVSKAVYAVVLPVLYQHVCISSADEKIFRNFCDALEGLNFERCVRSLRLVIDRAGMDENSAIWFEVLYGDDFLSPILEPLTTTTSSMPNLTSLYIHIDDIKGEQTYLRTASFPNLRHLVLSWRKSNIVHADLKAILSAHSTTLRTLSIQCDEPIHTPKDEAPLQGIDFPSLVYLSAPWNYFAAVAFTQPPMLESAEIDMNYQGVVYAEERILSRVPSLRTLRCIGSPSNLLTKEFRVQNAPASLTEYALCHRAVISLEDLWDVLCSGINSRTLKKLVLCASAAWLCYNPQIPGLLEERLKASSSNGLQDVELYGLAWSYSVDSGQWRAA</sequence>
<dbReference type="Gene3D" id="3.80.10.10">
    <property type="entry name" value="Ribonuclease Inhibitor"/>
    <property type="match status" value="1"/>
</dbReference>
<evidence type="ECO:0000313" key="3">
    <source>
        <dbReference type="Proteomes" id="UP000054007"/>
    </source>
</evidence>
<accession>A0A0D7BNN5</accession>
<reference evidence="2 3" key="1">
    <citation type="journal article" date="2015" name="Fungal Genet. Biol.">
        <title>Evolution of novel wood decay mechanisms in Agaricales revealed by the genome sequences of Fistulina hepatica and Cylindrobasidium torrendii.</title>
        <authorList>
            <person name="Floudas D."/>
            <person name="Held B.W."/>
            <person name="Riley R."/>
            <person name="Nagy L.G."/>
            <person name="Koehler G."/>
            <person name="Ransdell A.S."/>
            <person name="Younus H."/>
            <person name="Chow J."/>
            <person name="Chiniquy J."/>
            <person name="Lipzen A."/>
            <person name="Tritt A."/>
            <person name="Sun H."/>
            <person name="Haridas S."/>
            <person name="LaButti K."/>
            <person name="Ohm R.A."/>
            <person name="Kues U."/>
            <person name="Blanchette R.A."/>
            <person name="Grigoriev I.V."/>
            <person name="Minto R.E."/>
            <person name="Hibbett D.S."/>
        </authorList>
    </citation>
    <scope>NUCLEOTIDE SEQUENCE [LARGE SCALE GENOMIC DNA]</scope>
    <source>
        <strain evidence="2 3">FP15055 ss-10</strain>
    </source>
</reference>
<keyword evidence="3" id="KW-1185">Reference proteome</keyword>
<feature type="non-terminal residue" evidence="2">
    <location>
        <position position="1"/>
    </location>
</feature>
<dbReference type="InterPro" id="IPR032675">
    <property type="entry name" value="LRR_dom_sf"/>
</dbReference>
<evidence type="ECO:0000259" key="1">
    <source>
        <dbReference type="Pfam" id="PF24758"/>
    </source>
</evidence>